<organism evidence="2 3">
    <name type="scientific">Trichonephila inaurata madagascariensis</name>
    <dbReference type="NCBI Taxonomy" id="2747483"/>
    <lineage>
        <taxon>Eukaryota</taxon>
        <taxon>Metazoa</taxon>
        <taxon>Ecdysozoa</taxon>
        <taxon>Arthropoda</taxon>
        <taxon>Chelicerata</taxon>
        <taxon>Arachnida</taxon>
        <taxon>Araneae</taxon>
        <taxon>Araneomorphae</taxon>
        <taxon>Entelegynae</taxon>
        <taxon>Araneoidea</taxon>
        <taxon>Nephilidae</taxon>
        <taxon>Trichonephila</taxon>
        <taxon>Trichonephila inaurata</taxon>
    </lineage>
</organism>
<gene>
    <name evidence="2" type="ORF">TNIN_417321</name>
</gene>
<feature type="compositionally biased region" description="Basic and acidic residues" evidence="1">
    <location>
        <begin position="74"/>
        <end position="83"/>
    </location>
</feature>
<dbReference type="EMBL" id="BMAV01007368">
    <property type="protein sequence ID" value="GFY50237.1"/>
    <property type="molecule type" value="Genomic_DNA"/>
</dbReference>
<accession>A0A8X7C1C1</accession>
<proteinExistence type="predicted"/>
<protein>
    <submittedName>
        <fullName evidence="2">Uncharacterized protein</fullName>
    </submittedName>
</protein>
<sequence length="113" mass="12927">MIVIYYKCAGPRPEQRCCRNEILFLDVVSIMEDHTKCCEPFKCDGSCDQPIRCGRPVQVGSQLQPEDVSGVLNAKEREREKENKPKKKEWSSIMAHYRSRGVPDKEISSAPKI</sequence>
<evidence type="ECO:0000313" key="2">
    <source>
        <dbReference type="EMBL" id="GFY50237.1"/>
    </source>
</evidence>
<name>A0A8X7C1C1_9ARAC</name>
<comment type="caution">
    <text evidence="2">The sequence shown here is derived from an EMBL/GenBank/DDBJ whole genome shotgun (WGS) entry which is preliminary data.</text>
</comment>
<feature type="region of interest" description="Disordered" evidence="1">
    <location>
        <begin position="71"/>
        <end position="95"/>
    </location>
</feature>
<reference evidence="2" key="1">
    <citation type="submission" date="2020-08" db="EMBL/GenBank/DDBJ databases">
        <title>Multicomponent nature underlies the extraordinary mechanical properties of spider dragline silk.</title>
        <authorList>
            <person name="Kono N."/>
            <person name="Nakamura H."/>
            <person name="Mori M."/>
            <person name="Yoshida Y."/>
            <person name="Ohtoshi R."/>
            <person name="Malay A.D."/>
            <person name="Moran D.A.P."/>
            <person name="Tomita M."/>
            <person name="Numata K."/>
            <person name="Arakawa K."/>
        </authorList>
    </citation>
    <scope>NUCLEOTIDE SEQUENCE</scope>
</reference>
<dbReference type="Proteomes" id="UP000886998">
    <property type="component" value="Unassembled WGS sequence"/>
</dbReference>
<dbReference type="AlphaFoldDB" id="A0A8X7C1C1"/>
<evidence type="ECO:0000313" key="3">
    <source>
        <dbReference type="Proteomes" id="UP000886998"/>
    </source>
</evidence>
<keyword evidence="3" id="KW-1185">Reference proteome</keyword>
<evidence type="ECO:0000256" key="1">
    <source>
        <dbReference type="SAM" id="MobiDB-lite"/>
    </source>
</evidence>